<dbReference type="PROSITE" id="PS50088">
    <property type="entry name" value="ANK_REPEAT"/>
    <property type="match status" value="3"/>
</dbReference>
<accession>A0AAV7FZ39</accession>
<dbReference type="Gene3D" id="1.25.40.20">
    <property type="entry name" value="Ankyrin repeat-containing domain"/>
    <property type="match status" value="3"/>
</dbReference>
<dbReference type="InterPro" id="IPR002110">
    <property type="entry name" value="Ankyrin_rpt"/>
</dbReference>
<sequence length="470" mass="48993">MDRLVSAEAAEVELNFRPSKRCTATFKIRSLIHTMPVAVQLTTTRPYFYAFSPAAVALIPPLSSIFLEVVLPPTAAPPITSPPDAILVRSALVPTLHHADTGTLLRFFSRPTLPVFRDATIPILLVGHHTLTHLLLSPNPHSHLSRVIPSCTPDELSTTLPLAAAAGDAITVAALIAAGANPNARSTGRKSSLSLAVSAGSLDSVTALIDAGATDRPFYEAAAANRTDLIFLMLGKFAPGNISWADAVDDEGRTPVHAAAENGCVEALRLGFTIGGGDADLADARGWTPLHYAAAGGHLNAAELIIGYSGFDPRGALTREGQGKRRTPLELAVEKGNDHLYELLRPYGQVIRAARGVGGELGPAVKEAGRVEERDQNGWTALHVAAFKGRMDAVKELVEGGADLEAVDNDGYTPLKCAVEAGNAEVALWLISSGARGGVKGFLMATGGGGGGVNSSMKESCTALVSAALC</sequence>
<dbReference type="SMART" id="SM00248">
    <property type="entry name" value="ANK"/>
    <property type="match status" value="7"/>
</dbReference>
<comment type="caution">
    <text evidence="4">The sequence shown here is derived from an EMBL/GenBank/DDBJ whole genome shotgun (WGS) entry which is preliminary data.</text>
</comment>
<dbReference type="Proteomes" id="UP000775213">
    <property type="component" value="Unassembled WGS sequence"/>
</dbReference>
<dbReference type="SUPFAM" id="SSF48403">
    <property type="entry name" value="Ankyrin repeat"/>
    <property type="match status" value="1"/>
</dbReference>
<gene>
    <name evidence="4" type="ORF">IEQ34_023016</name>
</gene>
<protein>
    <submittedName>
        <fullName evidence="4">Uncharacterized protein</fullName>
    </submittedName>
</protein>
<evidence type="ECO:0000256" key="2">
    <source>
        <dbReference type="ARBA" id="ARBA00023043"/>
    </source>
</evidence>
<evidence type="ECO:0000313" key="4">
    <source>
        <dbReference type="EMBL" id="KAH0449216.1"/>
    </source>
</evidence>
<dbReference type="EMBL" id="JAGFBR010000019">
    <property type="protein sequence ID" value="KAH0449216.1"/>
    <property type="molecule type" value="Genomic_DNA"/>
</dbReference>
<dbReference type="AlphaFoldDB" id="A0AAV7FZ39"/>
<feature type="repeat" description="ANK" evidence="3">
    <location>
        <begin position="285"/>
        <end position="306"/>
    </location>
</feature>
<dbReference type="Pfam" id="PF12796">
    <property type="entry name" value="Ank_2"/>
    <property type="match status" value="2"/>
</dbReference>
<dbReference type="InterPro" id="IPR036770">
    <property type="entry name" value="Ankyrin_rpt-contain_sf"/>
</dbReference>
<dbReference type="PANTHER" id="PTHR24173">
    <property type="entry name" value="ANKYRIN REPEAT CONTAINING"/>
    <property type="match status" value="1"/>
</dbReference>
<reference evidence="4 5" key="1">
    <citation type="journal article" date="2021" name="Hortic Res">
        <title>Chromosome-scale assembly of the Dendrobium chrysotoxum genome enhances the understanding of orchid evolution.</title>
        <authorList>
            <person name="Zhang Y."/>
            <person name="Zhang G.Q."/>
            <person name="Zhang D."/>
            <person name="Liu X.D."/>
            <person name="Xu X.Y."/>
            <person name="Sun W.H."/>
            <person name="Yu X."/>
            <person name="Zhu X."/>
            <person name="Wang Z.W."/>
            <person name="Zhao X."/>
            <person name="Zhong W.Y."/>
            <person name="Chen H."/>
            <person name="Yin W.L."/>
            <person name="Huang T."/>
            <person name="Niu S.C."/>
            <person name="Liu Z.J."/>
        </authorList>
    </citation>
    <scope>NUCLEOTIDE SEQUENCE [LARGE SCALE GENOMIC DNA]</scope>
    <source>
        <strain evidence="4">Lindl</strain>
    </source>
</reference>
<evidence type="ECO:0000313" key="5">
    <source>
        <dbReference type="Proteomes" id="UP000775213"/>
    </source>
</evidence>
<keyword evidence="2 3" id="KW-0040">ANK repeat</keyword>
<feature type="repeat" description="ANK" evidence="3">
    <location>
        <begin position="377"/>
        <end position="409"/>
    </location>
</feature>
<dbReference type="PROSITE" id="PS50297">
    <property type="entry name" value="ANK_REP_REGION"/>
    <property type="match status" value="3"/>
</dbReference>
<dbReference type="Gene3D" id="2.60.40.10">
    <property type="entry name" value="Immunoglobulins"/>
    <property type="match status" value="1"/>
</dbReference>
<evidence type="ECO:0000256" key="1">
    <source>
        <dbReference type="ARBA" id="ARBA00022737"/>
    </source>
</evidence>
<feature type="repeat" description="ANK" evidence="3">
    <location>
        <begin position="410"/>
        <end position="435"/>
    </location>
</feature>
<proteinExistence type="predicted"/>
<name>A0AAV7FZ39_DENCH</name>
<keyword evidence="1" id="KW-0677">Repeat</keyword>
<dbReference type="PRINTS" id="PR01415">
    <property type="entry name" value="ANKYRIN"/>
</dbReference>
<dbReference type="InterPro" id="IPR013783">
    <property type="entry name" value="Ig-like_fold"/>
</dbReference>
<organism evidence="4 5">
    <name type="scientific">Dendrobium chrysotoxum</name>
    <name type="common">Orchid</name>
    <dbReference type="NCBI Taxonomy" id="161865"/>
    <lineage>
        <taxon>Eukaryota</taxon>
        <taxon>Viridiplantae</taxon>
        <taxon>Streptophyta</taxon>
        <taxon>Embryophyta</taxon>
        <taxon>Tracheophyta</taxon>
        <taxon>Spermatophyta</taxon>
        <taxon>Magnoliopsida</taxon>
        <taxon>Liliopsida</taxon>
        <taxon>Asparagales</taxon>
        <taxon>Orchidaceae</taxon>
        <taxon>Epidendroideae</taxon>
        <taxon>Malaxideae</taxon>
        <taxon>Dendrobiinae</taxon>
        <taxon>Dendrobium</taxon>
    </lineage>
</organism>
<keyword evidence="5" id="KW-1185">Reference proteome</keyword>
<evidence type="ECO:0000256" key="3">
    <source>
        <dbReference type="PROSITE-ProRule" id="PRU00023"/>
    </source>
</evidence>
<dbReference type="PANTHER" id="PTHR24173:SF74">
    <property type="entry name" value="ANKYRIN REPEAT DOMAIN-CONTAINING PROTEIN 16"/>
    <property type="match status" value="1"/>
</dbReference>